<evidence type="ECO:0000313" key="8">
    <source>
        <dbReference type="Proteomes" id="UP001500967"/>
    </source>
</evidence>
<dbReference type="SUPFAM" id="SSF48498">
    <property type="entry name" value="Tetracyclin repressor-like, C-terminal domain"/>
    <property type="match status" value="1"/>
</dbReference>
<keyword evidence="3" id="KW-0804">Transcription</keyword>
<keyword evidence="8" id="KW-1185">Reference proteome</keyword>
<evidence type="ECO:0000259" key="6">
    <source>
        <dbReference type="PROSITE" id="PS50977"/>
    </source>
</evidence>
<feature type="DNA-binding region" description="H-T-H motif" evidence="4">
    <location>
        <begin position="73"/>
        <end position="92"/>
    </location>
</feature>
<protein>
    <submittedName>
        <fullName evidence="7">TetR/AcrR family transcriptional regulator</fullName>
    </submittedName>
</protein>
<evidence type="ECO:0000256" key="4">
    <source>
        <dbReference type="PROSITE-ProRule" id="PRU00335"/>
    </source>
</evidence>
<keyword evidence="2 4" id="KW-0238">DNA-binding</keyword>
<organism evidence="7 8">
    <name type="scientific">Cryptosporangium japonicum</name>
    <dbReference type="NCBI Taxonomy" id="80872"/>
    <lineage>
        <taxon>Bacteria</taxon>
        <taxon>Bacillati</taxon>
        <taxon>Actinomycetota</taxon>
        <taxon>Actinomycetes</taxon>
        <taxon>Cryptosporangiales</taxon>
        <taxon>Cryptosporangiaceae</taxon>
        <taxon>Cryptosporangium</taxon>
    </lineage>
</organism>
<dbReference type="Gene3D" id="1.10.357.10">
    <property type="entry name" value="Tetracycline Repressor, domain 2"/>
    <property type="match status" value="1"/>
</dbReference>
<dbReference type="PANTHER" id="PTHR30055:SF234">
    <property type="entry name" value="HTH-TYPE TRANSCRIPTIONAL REGULATOR BETI"/>
    <property type="match status" value="1"/>
</dbReference>
<evidence type="ECO:0000256" key="1">
    <source>
        <dbReference type="ARBA" id="ARBA00023015"/>
    </source>
</evidence>
<proteinExistence type="predicted"/>
<dbReference type="EMBL" id="BAAAGX010000009">
    <property type="protein sequence ID" value="GAA0236683.1"/>
    <property type="molecule type" value="Genomic_DNA"/>
</dbReference>
<dbReference type="Proteomes" id="UP001500967">
    <property type="component" value="Unassembled WGS sequence"/>
</dbReference>
<dbReference type="InterPro" id="IPR009057">
    <property type="entry name" value="Homeodomain-like_sf"/>
</dbReference>
<dbReference type="PROSITE" id="PS50977">
    <property type="entry name" value="HTH_TETR_2"/>
    <property type="match status" value="1"/>
</dbReference>
<feature type="compositionally biased region" description="Low complexity" evidence="5">
    <location>
        <begin position="31"/>
        <end position="53"/>
    </location>
</feature>
<dbReference type="InterPro" id="IPR001647">
    <property type="entry name" value="HTH_TetR"/>
</dbReference>
<gene>
    <name evidence="7" type="ORF">GCM10009539_22470</name>
</gene>
<feature type="region of interest" description="Disordered" evidence="5">
    <location>
        <begin position="1"/>
        <end position="53"/>
    </location>
</feature>
<evidence type="ECO:0000256" key="2">
    <source>
        <dbReference type="ARBA" id="ARBA00023125"/>
    </source>
</evidence>
<comment type="caution">
    <text evidence="7">The sequence shown here is derived from an EMBL/GenBank/DDBJ whole genome shotgun (WGS) entry which is preliminary data.</text>
</comment>
<dbReference type="PANTHER" id="PTHR30055">
    <property type="entry name" value="HTH-TYPE TRANSCRIPTIONAL REGULATOR RUTR"/>
    <property type="match status" value="1"/>
</dbReference>
<dbReference type="InterPro" id="IPR050109">
    <property type="entry name" value="HTH-type_TetR-like_transc_reg"/>
</dbReference>
<dbReference type="SUPFAM" id="SSF46689">
    <property type="entry name" value="Homeodomain-like"/>
    <property type="match status" value="1"/>
</dbReference>
<feature type="domain" description="HTH tetR-type" evidence="6">
    <location>
        <begin position="50"/>
        <end position="110"/>
    </location>
</feature>
<name>A0ABP3DML5_9ACTN</name>
<keyword evidence="1" id="KW-0805">Transcription regulation</keyword>
<dbReference type="InterPro" id="IPR036271">
    <property type="entry name" value="Tet_transcr_reg_TetR-rel_C_sf"/>
</dbReference>
<evidence type="ECO:0000256" key="3">
    <source>
        <dbReference type="ARBA" id="ARBA00023163"/>
    </source>
</evidence>
<sequence>MKALKKSTRASRARSRSAAATTGIPPQLWPTSTTSVRSRRSTSSTRKSTAATRRAIEEAARDLFVESGFEKTTVDEIARRARVAPATVYAVTGGKQGLLKTLIESRTSAPDVAEDYARIESQPDADTLLRFVVRATRERFERSAPLMRVIVTTAPHHENAAEALALANASLRGGLELAARRLADLGALRPGIDVEEATGRLWYHVCNASYFTLVDDNGWPLDKAEQWLYESLRAALLTR</sequence>
<evidence type="ECO:0000313" key="7">
    <source>
        <dbReference type="EMBL" id="GAA0236683.1"/>
    </source>
</evidence>
<feature type="compositionally biased region" description="Basic residues" evidence="5">
    <location>
        <begin position="1"/>
        <end position="15"/>
    </location>
</feature>
<evidence type="ECO:0000256" key="5">
    <source>
        <dbReference type="SAM" id="MobiDB-lite"/>
    </source>
</evidence>
<accession>A0ABP3DML5</accession>
<dbReference type="Pfam" id="PF00440">
    <property type="entry name" value="TetR_N"/>
    <property type="match status" value="1"/>
</dbReference>
<reference evidence="8" key="1">
    <citation type="journal article" date="2019" name="Int. J. Syst. Evol. Microbiol.">
        <title>The Global Catalogue of Microorganisms (GCM) 10K type strain sequencing project: providing services to taxonomists for standard genome sequencing and annotation.</title>
        <authorList>
            <consortium name="The Broad Institute Genomics Platform"/>
            <consortium name="The Broad Institute Genome Sequencing Center for Infectious Disease"/>
            <person name="Wu L."/>
            <person name="Ma J."/>
        </authorList>
    </citation>
    <scope>NUCLEOTIDE SEQUENCE [LARGE SCALE GENOMIC DNA]</scope>
    <source>
        <strain evidence="8">JCM 10425</strain>
    </source>
</reference>